<name>A0A1M4XP46_9CLOT</name>
<dbReference type="Pfam" id="PF06314">
    <property type="entry name" value="ADC"/>
    <property type="match status" value="1"/>
</dbReference>
<accession>A0A1M4XP46</accession>
<dbReference type="GO" id="GO:0016829">
    <property type="term" value="F:lyase activity"/>
    <property type="evidence" value="ECO:0007669"/>
    <property type="project" value="InterPro"/>
</dbReference>
<proteinExistence type="predicted"/>
<dbReference type="InterPro" id="IPR010451">
    <property type="entry name" value="Acetoacetate_decarboxylase"/>
</dbReference>
<evidence type="ECO:0000313" key="1">
    <source>
        <dbReference type="EMBL" id="SHE95146.1"/>
    </source>
</evidence>
<dbReference type="STRING" id="1122155.SAMN02745158_02053"/>
<dbReference type="RefSeq" id="WP_084067824.1">
    <property type="nucleotide sequence ID" value="NZ_FQVI01000009.1"/>
</dbReference>
<protein>
    <submittedName>
        <fullName evidence="1">Acetoacetate decarboxylase</fullName>
    </submittedName>
</protein>
<reference evidence="1 2" key="1">
    <citation type="submission" date="2016-11" db="EMBL/GenBank/DDBJ databases">
        <authorList>
            <person name="Jaros S."/>
            <person name="Januszkiewicz K."/>
            <person name="Wedrychowicz H."/>
        </authorList>
    </citation>
    <scope>NUCLEOTIDE SEQUENCE [LARGE SCALE GENOMIC DNA]</scope>
    <source>
        <strain evidence="1 2">DSM 17459</strain>
    </source>
</reference>
<sequence length="262" mass="29266">MGSFIKTMEQLQQTAGGKTIFFDARMLTVYWETKPEIIEKILPKCLKPGPVPLVNAFIADYPRTSFCPPYKEAGIFVLAEKDGVLGNYCLDMPITDGMAMAMGREICGLPKKPADIRMNCDGKKLTGSIARNGIEFFRIDAEIAGKMNAEEGRDVVDAQIGDGVPMYNIKYSKAVDGSGFDLPPTLVRQRLVYNNKEKDMAVCQMALTDSPHDPWAELEVVKMLGGIYTVGDNVLESGENLGQINPMEFLPYSYIRWDWWLK</sequence>
<dbReference type="Gene3D" id="2.40.400.10">
    <property type="entry name" value="Acetoacetate decarboxylase-like"/>
    <property type="match status" value="1"/>
</dbReference>
<organism evidence="1 2">
    <name type="scientific">Lactonifactor longoviformis DSM 17459</name>
    <dbReference type="NCBI Taxonomy" id="1122155"/>
    <lineage>
        <taxon>Bacteria</taxon>
        <taxon>Bacillati</taxon>
        <taxon>Bacillota</taxon>
        <taxon>Clostridia</taxon>
        <taxon>Eubacteriales</taxon>
        <taxon>Clostridiaceae</taxon>
        <taxon>Lactonifactor</taxon>
    </lineage>
</organism>
<dbReference type="EMBL" id="FQVI01000009">
    <property type="protein sequence ID" value="SHE95146.1"/>
    <property type="molecule type" value="Genomic_DNA"/>
</dbReference>
<evidence type="ECO:0000313" key="2">
    <source>
        <dbReference type="Proteomes" id="UP000184245"/>
    </source>
</evidence>
<dbReference type="Proteomes" id="UP000184245">
    <property type="component" value="Unassembled WGS sequence"/>
</dbReference>
<dbReference type="InterPro" id="IPR023375">
    <property type="entry name" value="ADC_dom_sf"/>
</dbReference>
<keyword evidence="2" id="KW-1185">Reference proteome</keyword>
<dbReference type="AlphaFoldDB" id="A0A1M4XP46"/>
<dbReference type="OrthoDB" id="1896584at2"/>
<gene>
    <name evidence="1" type="ORF">SAMN02745158_02053</name>
</gene>
<dbReference type="SUPFAM" id="SSF160104">
    <property type="entry name" value="Acetoacetate decarboxylase-like"/>
    <property type="match status" value="1"/>
</dbReference>